<keyword evidence="3" id="KW-0217">Developmental protein</keyword>
<dbReference type="PANTHER" id="PTHR11309:SF126">
    <property type="entry name" value="FRIZZLED-2"/>
    <property type="match status" value="1"/>
</dbReference>
<dbReference type="STRING" id="32264.T1KSM5"/>
<feature type="transmembrane region" description="Helical" evidence="16">
    <location>
        <begin position="443"/>
        <end position="471"/>
    </location>
</feature>
<dbReference type="PROSITE" id="PS50261">
    <property type="entry name" value="G_PROTEIN_RECEP_F2_4"/>
    <property type="match status" value="1"/>
</dbReference>
<feature type="transmembrane region" description="Helical" evidence="16">
    <location>
        <begin position="345"/>
        <end position="367"/>
    </location>
</feature>
<accession>T1KSM5</accession>
<dbReference type="SMART" id="SM00063">
    <property type="entry name" value="FRI"/>
    <property type="match status" value="1"/>
</dbReference>
<feature type="domain" description="FZ" evidence="17">
    <location>
        <begin position="49"/>
        <end position="170"/>
    </location>
</feature>
<dbReference type="Pfam" id="PF01534">
    <property type="entry name" value="Frizzled"/>
    <property type="match status" value="1"/>
</dbReference>
<evidence type="ECO:0000256" key="16">
    <source>
        <dbReference type="SAM" id="Phobius"/>
    </source>
</evidence>
<evidence type="ECO:0000256" key="13">
    <source>
        <dbReference type="ARBA" id="ARBA00023224"/>
    </source>
</evidence>
<evidence type="ECO:0000256" key="12">
    <source>
        <dbReference type="ARBA" id="ARBA00023170"/>
    </source>
</evidence>
<dbReference type="InterPro" id="IPR036790">
    <property type="entry name" value="Frizzled_dom_sf"/>
</dbReference>
<dbReference type="EMBL" id="CAEY01000505">
    <property type="status" value="NOT_ANNOTATED_CDS"/>
    <property type="molecule type" value="Genomic_DNA"/>
</dbReference>
<feature type="region of interest" description="Disordered" evidence="15">
    <location>
        <begin position="171"/>
        <end position="190"/>
    </location>
</feature>
<dbReference type="Pfam" id="PF01392">
    <property type="entry name" value="Fz"/>
    <property type="match status" value="1"/>
</dbReference>
<evidence type="ECO:0000256" key="8">
    <source>
        <dbReference type="ARBA" id="ARBA00022989"/>
    </source>
</evidence>
<keyword evidence="4" id="KW-1003">Cell membrane</keyword>
<feature type="transmembrane region" description="Helical" evidence="16">
    <location>
        <begin position="545"/>
        <end position="563"/>
    </location>
</feature>
<keyword evidence="13" id="KW-0807">Transducer</keyword>
<dbReference type="GO" id="GO:0004930">
    <property type="term" value="F:G protein-coupled receptor activity"/>
    <property type="evidence" value="ECO:0007669"/>
    <property type="project" value="UniProtKB-KW"/>
</dbReference>
<evidence type="ECO:0000256" key="3">
    <source>
        <dbReference type="ARBA" id="ARBA00022473"/>
    </source>
</evidence>
<evidence type="ECO:0000256" key="15">
    <source>
        <dbReference type="SAM" id="MobiDB-lite"/>
    </source>
</evidence>
<dbReference type="GO" id="GO:0005886">
    <property type="term" value="C:plasma membrane"/>
    <property type="evidence" value="ECO:0007669"/>
    <property type="project" value="UniProtKB-SubCell"/>
</dbReference>
<keyword evidence="7" id="KW-0732">Signal</keyword>
<evidence type="ECO:0000256" key="6">
    <source>
        <dbReference type="ARBA" id="ARBA00022692"/>
    </source>
</evidence>
<feature type="disulfide bond" evidence="14">
    <location>
        <begin position="126"/>
        <end position="167"/>
    </location>
</feature>
<keyword evidence="5" id="KW-0879">Wnt signaling pathway</keyword>
<dbReference type="SMART" id="SM01330">
    <property type="entry name" value="Frizzled"/>
    <property type="match status" value="1"/>
</dbReference>
<dbReference type="EnsemblMetazoa" id="tetur20g00140.1">
    <property type="protein sequence ID" value="tetur20g00140.1"/>
    <property type="gene ID" value="tetur20g00140"/>
</dbReference>
<evidence type="ECO:0000313" key="20">
    <source>
        <dbReference type="Proteomes" id="UP000015104"/>
    </source>
</evidence>
<keyword evidence="10 16" id="KW-0472">Membrane</keyword>
<dbReference type="CDD" id="cd07456">
    <property type="entry name" value="CRD_FZ5_like"/>
    <property type="match status" value="1"/>
</dbReference>
<feature type="transmembrane region" description="Helical" evidence="16">
    <location>
        <begin position="312"/>
        <end position="333"/>
    </location>
</feature>
<feature type="transmembrane region" description="Helical" evidence="16">
    <location>
        <begin position="373"/>
        <end position="392"/>
    </location>
</feature>
<evidence type="ECO:0000256" key="14">
    <source>
        <dbReference type="PROSITE-ProRule" id="PRU00090"/>
    </source>
</evidence>
<dbReference type="InterPro" id="IPR017981">
    <property type="entry name" value="GPCR_2-like_7TM"/>
</dbReference>
<evidence type="ECO:0000256" key="5">
    <source>
        <dbReference type="ARBA" id="ARBA00022687"/>
    </source>
</evidence>
<evidence type="ECO:0000313" key="19">
    <source>
        <dbReference type="EnsemblMetazoa" id="tetur20g00140.1"/>
    </source>
</evidence>
<dbReference type="AlphaFoldDB" id="T1KSM5"/>
<proteinExistence type="inferred from homology"/>
<dbReference type="GO" id="GO:0035567">
    <property type="term" value="P:non-canonical Wnt signaling pathway"/>
    <property type="evidence" value="ECO:0007669"/>
    <property type="project" value="TreeGrafter"/>
</dbReference>
<keyword evidence="20" id="KW-1185">Reference proteome</keyword>
<evidence type="ECO:0000256" key="9">
    <source>
        <dbReference type="ARBA" id="ARBA00023040"/>
    </source>
</evidence>
<feature type="domain" description="G-protein coupled receptors family 2 profile 2" evidence="18">
    <location>
        <begin position="277"/>
        <end position="570"/>
    </location>
</feature>
<keyword evidence="9" id="KW-0297">G-protein coupled receptor</keyword>
<dbReference type="GO" id="GO:0060070">
    <property type="term" value="P:canonical Wnt signaling pathway"/>
    <property type="evidence" value="ECO:0007669"/>
    <property type="project" value="TreeGrafter"/>
</dbReference>
<comment type="similarity">
    <text evidence="2">Belongs to the G-protein coupled receptor Fz/Smo family.</text>
</comment>
<evidence type="ECO:0000256" key="4">
    <source>
        <dbReference type="ARBA" id="ARBA00022475"/>
    </source>
</evidence>
<comment type="subcellular location">
    <subcellularLocation>
        <location evidence="1">Cell membrane</location>
        <topology evidence="1">Multi-pass membrane protein</topology>
    </subcellularLocation>
</comment>
<dbReference type="Proteomes" id="UP000015104">
    <property type="component" value="Unassembled WGS sequence"/>
</dbReference>
<dbReference type="InterPro" id="IPR015526">
    <property type="entry name" value="Frizzled/SFRP"/>
</dbReference>
<dbReference type="PANTHER" id="PTHR11309">
    <property type="entry name" value="FRIZZLED"/>
    <property type="match status" value="1"/>
</dbReference>
<dbReference type="HOGENOM" id="CLU_007873_2_1_1"/>
<feature type="disulfide bond" evidence="14">
    <location>
        <begin position="62"/>
        <end position="108"/>
    </location>
</feature>
<protein>
    <submittedName>
        <fullName evidence="19">Uncharacterized protein</fullName>
    </submittedName>
</protein>
<dbReference type="PRINTS" id="PR00489">
    <property type="entry name" value="FRIZZLED"/>
</dbReference>
<dbReference type="InterPro" id="IPR020067">
    <property type="entry name" value="Frizzled_dom"/>
</dbReference>
<feature type="disulfide bond" evidence="14">
    <location>
        <begin position="54"/>
        <end position="115"/>
    </location>
</feature>
<feature type="disulfide bond" evidence="14">
    <location>
        <begin position="130"/>
        <end position="154"/>
    </location>
</feature>
<keyword evidence="11 14" id="KW-1015">Disulfide bond</keyword>
<evidence type="ECO:0000256" key="1">
    <source>
        <dbReference type="ARBA" id="ARBA00004651"/>
    </source>
</evidence>
<evidence type="ECO:0000259" key="18">
    <source>
        <dbReference type="PROSITE" id="PS50261"/>
    </source>
</evidence>
<dbReference type="eggNOG" id="KOG3577">
    <property type="taxonomic scope" value="Eukaryota"/>
</dbReference>
<evidence type="ECO:0000259" key="17">
    <source>
        <dbReference type="PROSITE" id="PS50038"/>
    </source>
</evidence>
<dbReference type="PROSITE" id="PS50038">
    <property type="entry name" value="FZ"/>
    <property type="match status" value="1"/>
</dbReference>
<feature type="transmembrane region" description="Helical" evidence="16">
    <location>
        <begin position="491"/>
        <end position="516"/>
    </location>
</feature>
<evidence type="ECO:0000256" key="10">
    <source>
        <dbReference type="ARBA" id="ARBA00023136"/>
    </source>
</evidence>
<keyword evidence="12" id="KW-0675">Receptor</keyword>
<dbReference type="GO" id="GO:0042813">
    <property type="term" value="F:Wnt receptor activity"/>
    <property type="evidence" value="ECO:0007669"/>
    <property type="project" value="TreeGrafter"/>
</dbReference>
<keyword evidence="8 16" id="KW-1133">Transmembrane helix</keyword>
<dbReference type="SUPFAM" id="SSF63501">
    <property type="entry name" value="Frizzled cysteine-rich domain"/>
    <property type="match status" value="1"/>
</dbReference>
<organism evidence="19 20">
    <name type="scientific">Tetranychus urticae</name>
    <name type="common">Two-spotted spider mite</name>
    <dbReference type="NCBI Taxonomy" id="32264"/>
    <lineage>
        <taxon>Eukaryota</taxon>
        <taxon>Metazoa</taxon>
        <taxon>Ecdysozoa</taxon>
        <taxon>Arthropoda</taxon>
        <taxon>Chelicerata</taxon>
        <taxon>Arachnida</taxon>
        <taxon>Acari</taxon>
        <taxon>Acariformes</taxon>
        <taxon>Trombidiformes</taxon>
        <taxon>Prostigmata</taxon>
        <taxon>Eleutherengona</taxon>
        <taxon>Raphignathae</taxon>
        <taxon>Tetranychoidea</taxon>
        <taxon>Tetranychidae</taxon>
        <taxon>Tetranychus</taxon>
    </lineage>
</organism>
<keyword evidence="6 16" id="KW-0812">Transmembrane</keyword>
<sequence>MNNLISEISVYQCELAVNHSASIDIKMHFFTLFIYILFVPSILTSTESDGRSKCEEITVPMCRGIGYNMTSMPNQFHHEKQDEAGMEAHQFWPLVEISCSDDLRFFLCSMYTPICMEDYTERLPVCRSVCERAQAGCAAIMLQYGFPWPESMDCNNFPVFGSQEQLCMDHKNGETPGPGTVSTQASIPSKPPPPHYPSTTFYSLSTAPTSTIYPTFNSSTKNVDITGSRCHCECKPPMISINVQSDYYNHINERGVIDCAQPCHTNLFFTKQEQSKSSLMITIAAFSCLLGSIMVIFTYLTGRERFCYPERSIIFLSACYLIVSIGFLYPKLTNSETIACDSDKLLYAGFGTPTWNCTFVFILIYFFSMAASLWWIILTFSWFLSASLKWTVEIINDYSIYFHFIAWSIPAVKSYLAITMKAIDGEPLAGICLVGNLNSQLLVRFIIAPLCAYLIVGVFFLLAGLFSILRIRKSIRKQIRQINDKCGLDKLMVRIIIFSILHIVPILVVIACNYYQYSHGSIWEPYHHCLCNPYRLETPYVTIHLVKYIMLLVPGITTCFWILSGKTLESWWNFLAQKFCCCLTIAPPNPRGQLIGSTSGGSSQYIVNSQRSYKQINHIAQLSASGQPHRKISLSHV</sequence>
<name>T1KSM5_TETUR</name>
<dbReference type="Gene3D" id="1.10.2000.10">
    <property type="entry name" value="Frizzled cysteine-rich domain"/>
    <property type="match status" value="1"/>
</dbReference>
<dbReference type="FunFam" id="1.10.2000.10:FF:000004">
    <property type="entry name" value="Frizzled class receptor 8a"/>
    <property type="match status" value="1"/>
</dbReference>
<reference evidence="19" key="2">
    <citation type="submission" date="2015-06" db="UniProtKB">
        <authorList>
            <consortium name="EnsemblMetazoa"/>
        </authorList>
    </citation>
    <scope>IDENTIFICATION</scope>
</reference>
<feature type="disulfide bond" evidence="14">
    <location>
        <begin position="99"/>
        <end position="137"/>
    </location>
</feature>
<evidence type="ECO:0000256" key="2">
    <source>
        <dbReference type="ARBA" id="ARBA00008077"/>
    </source>
</evidence>
<feature type="transmembrane region" description="Helical" evidence="16">
    <location>
        <begin position="279"/>
        <end position="300"/>
    </location>
</feature>
<evidence type="ECO:0000256" key="11">
    <source>
        <dbReference type="ARBA" id="ARBA00023157"/>
    </source>
</evidence>
<dbReference type="Gene3D" id="1.20.1070.10">
    <property type="entry name" value="Rhodopsin 7-helix transmembrane proteins"/>
    <property type="match status" value="1"/>
</dbReference>
<dbReference type="GO" id="GO:0017147">
    <property type="term" value="F:Wnt-protein binding"/>
    <property type="evidence" value="ECO:0007669"/>
    <property type="project" value="TreeGrafter"/>
</dbReference>
<dbReference type="InterPro" id="IPR000539">
    <property type="entry name" value="Frizzled/Smoothened_7TM"/>
</dbReference>
<reference evidence="20" key="1">
    <citation type="submission" date="2011-08" db="EMBL/GenBank/DDBJ databases">
        <authorList>
            <person name="Rombauts S."/>
        </authorList>
    </citation>
    <scope>NUCLEOTIDE SEQUENCE</scope>
    <source>
        <strain evidence="20">London</strain>
    </source>
</reference>
<evidence type="ECO:0000256" key="7">
    <source>
        <dbReference type="ARBA" id="ARBA00022729"/>
    </source>
</evidence>